<dbReference type="AlphaFoldDB" id="A0A8H4LMZ3"/>
<evidence type="ECO:0000256" key="5">
    <source>
        <dbReference type="ARBA" id="ARBA00012763"/>
    </source>
</evidence>
<dbReference type="PANTHER" id="PTHR43756:SF5">
    <property type="entry name" value="CHOLINE MONOOXYGENASE, CHLOROPLASTIC"/>
    <property type="match status" value="1"/>
</dbReference>
<dbReference type="InterPro" id="IPR015879">
    <property type="entry name" value="Ring_hydroxy_dOase_asu_C_dom"/>
</dbReference>
<dbReference type="Gene3D" id="2.102.10.10">
    <property type="entry name" value="Rieske [2Fe-2S] iron-sulphur domain"/>
    <property type="match status" value="1"/>
</dbReference>
<dbReference type="CDD" id="cd03469">
    <property type="entry name" value="Rieske_RO_Alpha_N"/>
    <property type="match status" value="1"/>
</dbReference>
<evidence type="ECO:0000256" key="4">
    <source>
        <dbReference type="ARBA" id="ARBA00010848"/>
    </source>
</evidence>
<dbReference type="EMBL" id="JAADYS010000100">
    <property type="protein sequence ID" value="KAF4472234.1"/>
    <property type="molecule type" value="Genomic_DNA"/>
</dbReference>
<dbReference type="CDD" id="cd00680">
    <property type="entry name" value="RHO_alpha_C"/>
    <property type="match status" value="1"/>
</dbReference>
<name>A0A8H4LMZ3_9HYPO</name>
<keyword evidence="8" id="KW-0479">Metal-binding</keyword>
<organism evidence="16 17">
    <name type="scientific">Fusarium albosuccineum</name>
    <dbReference type="NCBI Taxonomy" id="1237068"/>
    <lineage>
        <taxon>Eukaryota</taxon>
        <taxon>Fungi</taxon>
        <taxon>Dikarya</taxon>
        <taxon>Ascomycota</taxon>
        <taxon>Pezizomycotina</taxon>
        <taxon>Sordariomycetes</taxon>
        <taxon>Hypocreomycetidae</taxon>
        <taxon>Hypocreales</taxon>
        <taxon>Nectriaceae</taxon>
        <taxon>Fusarium</taxon>
        <taxon>Fusarium decemcellulare species complex</taxon>
    </lineage>
</organism>
<dbReference type="PRINTS" id="PR00090">
    <property type="entry name" value="RNGDIOXGNASE"/>
</dbReference>
<accession>A0A8H4LMZ3</accession>
<dbReference type="InterPro" id="IPR001663">
    <property type="entry name" value="Rng_hydr_dOase-A"/>
</dbReference>
<dbReference type="InterPro" id="IPR036922">
    <property type="entry name" value="Rieske_2Fe-2S_sf"/>
</dbReference>
<dbReference type="PROSITE" id="PS00570">
    <property type="entry name" value="RING_HYDROXYL_ALPHA"/>
    <property type="match status" value="1"/>
</dbReference>
<evidence type="ECO:0000256" key="14">
    <source>
        <dbReference type="SAM" id="MobiDB-lite"/>
    </source>
</evidence>
<dbReference type="CDD" id="cd12148">
    <property type="entry name" value="fungal_TF_MHR"/>
    <property type="match status" value="1"/>
</dbReference>
<dbReference type="Pfam" id="PF00355">
    <property type="entry name" value="Rieske"/>
    <property type="match status" value="1"/>
</dbReference>
<evidence type="ECO:0000256" key="8">
    <source>
        <dbReference type="ARBA" id="ARBA00022723"/>
    </source>
</evidence>
<proteinExistence type="inferred from homology"/>
<evidence type="ECO:0000256" key="10">
    <source>
        <dbReference type="ARBA" id="ARBA00023004"/>
    </source>
</evidence>
<dbReference type="SUPFAM" id="SSF55961">
    <property type="entry name" value="Bet v1-like"/>
    <property type="match status" value="1"/>
</dbReference>
<keyword evidence="12" id="KW-0520">NAD</keyword>
<dbReference type="PROSITE" id="PS51296">
    <property type="entry name" value="RIESKE"/>
    <property type="match status" value="1"/>
</dbReference>
<dbReference type="GO" id="GO:0019285">
    <property type="term" value="P:glycine betaine biosynthetic process from choline"/>
    <property type="evidence" value="ECO:0007669"/>
    <property type="project" value="UniProtKB-UniPathway"/>
</dbReference>
<evidence type="ECO:0000256" key="6">
    <source>
        <dbReference type="ARBA" id="ARBA00014931"/>
    </source>
</evidence>
<evidence type="ECO:0000256" key="12">
    <source>
        <dbReference type="ARBA" id="ARBA00023027"/>
    </source>
</evidence>
<comment type="similarity">
    <text evidence="4">Belongs to the choline monooxygenase family.</text>
</comment>
<dbReference type="Proteomes" id="UP000554235">
    <property type="component" value="Unassembled WGS sequence"/>
</dbReference>
<dbReference type="GO" id="GO:0005506">
    <property type="term" value="F:iron ion binding"/>
    <property type="evidence" value="ECO:0007669"/>
    <property type="project" value="InterPro"/>
</dbReference>
<evidence type="ECO:0000256" key="9">
    <source>
        <dbReference type="ARBA" id="ARBA00023002"/>
    </source>
</evidence>
<dbReference type="EC" id="1.14.15.7" evidence="5"/>
<gene>
    <name evidence="16" type="ORF">FALBO_833</name>
</gene>
<comment type="cofactor">
    <cofactor evidence="1">
        <name>Fe cation</name>
        <dbReference type="ChEBI" id="CHEBI:24875"/>
    </cofactor>
</comment>
<evidence type="ECO:0000256" key="11">
    <source>
        <dbReference type="ARBA" id="ARBA00023014"/>
    </source>
</evidence>
<evidence type="ECO:0000256" key="7">
    <source>
        <dbReference type="ARBA" id="ARBA00022714"/>
    </source>
</evidence>
<dbReference type="GO" id="GO:0019133">
    <property type="term" value="F:choline monooxygenase activity"/>
    <property type="evidence" value="ECO:0007669"/>
    <property type="project" value="UniProtKB-EC"/>
</dbReference>
<dbReference type="PANTHER" id="PTHR43756">
    <property type="entry name" value="CHOLINE MONOOXYGENASE, CHLOROPLASTIC"/>
    <property type="match status" value="1"/>
</dbReference>
<sequence>MALRSRFSPNAKFDALNFADSNLKSPDFYGNNARRLVMLKIADGDVSIQSLQALCLLAFLNVLSADLPLAGLNTAFVKNATHYLALKHQSQEMSRLFWSISLLDTFYGPPTLVPCLDDICSPRFSTLQGRPTSMACPLLPKESYGTQEATLPDIWPHCVRFCSLWADVRLYISRCIEGLAEAPWQPTSDYTAICSRFLDLEIAFPTSLSYNTVKFADRSTQEVQNNRAEWLPWLRSQVTYHTIQLIRTAREKGFQLADPFFAQAAAIAGSLHLYWVRGSDGELKKAASANLEICKTLIAEMASHWPVCEAIERALNQFINLLSPPNQQDDSEDITVAAKTSLMWIILDITAPQFPSFSGDREGGNSYLTTEHDDREYTALDDSDIQTPTTDIRESTAHYASPPEWVSRTRGGNSPGDTRMDMSSTHHEDLTSSLHGFLSDHQGNLGGIDLSWGPWESAMRLGDNSMASLDWWDFARLAFLVVPAPFRRSFRSPDRDLDQPTDSFIIVLRSAAEYAIYNLYCGVMVDIRSLNLNYKLNRNRPFEYLLAMILTPMPPPNVSLISAITAVAAIAALVVKYLWSALSAKDSTSIAQTDTTARALPSSWYRSKELYELERRAIFSKRWILVTHKLRFPESGSWVRFEEAGFQFILVRNNEGKINGFHNICRHRAFPVVTKETGQSSVLACKYHGWSYGLNGQLAKAPGYMDMKDFDKKNNGLFPVHVHVDAKGFAWVNLDASKKPEVAWSDDFNKIDQMSRHELFDFEDYHFDHTWEMSGDYNWKTLADNYNECYHCKTAHPDAGDVADLAAYKVDPKGGNIEHFANTNEKQAAEGLTIVSNYYFPNACMTVSPHFFYMMRCVPTSESHCSMEYEVYRHKNASDEDFNRIDQMFKRILGEDKWLCNNAQKNPNAGVFVNGEMHPRMEQGPLYFQNRVRQLLKSHHKLEEAAKKEIWPAQQALPRDASGTEQDMGFCSGLACGKDEGALAWRRTGNIPRTAISLGAT</sequence>
<dbReference type="Pfam" id="PF00848">
    <property type="entry name" value="Ring_hydroxyl_A"/>
    <property type="match status" value="1"/>
</dbReference>
<dbReference type="InterPro" id="IPR017941">
    <property type="entry name" value="Rieske_2Fe-2S"/>
</dbReference>
<keyword evidence="17" id="KW-1185">Reference proteome</keyword>
<evidence type="ECO:0000256" key="3">
    <source>
        <dbReference type="ARBA" id="ARBA00004866"/>
    </source>
</evidence>
<dbReference type="OrthoDB" id="426882at2759"/>
<keyword evidence="11" id="KW-0411">Iron-sulfur</keyword>
<dbReference type="UniPathway" id="UPA00529">
    <property type="reaction ID" value="UER00430"/>
</dbReference>
<comment type="function">
    <text evidence="2">Catalyzes the first step of the osmoprotectant glycine betaine synthesis.</text>
</comment>
<evidence type="ECO:0000259" key="15">
    <source>
        <dbReference type="PROSITE" id="PS51296"/>
    </source>
</evidence>
<keyword evidence="10" id="KW-0408">Iron</keyword>
<dbReference type="SUPFAM" id="SSF50022">
    <property type="entry name" value="ISP domain"/>
    <property type="match status" value="1"/>
</dbReference>
<dbReference type="GO" id="GO:0051537">
    <property type="term" value="F:2 iron, 2 sulfur cluster binding"/>
    <property type="evidence" value="ECO:0007669"/>
    <property type="project" value="UniProtKB-KW"/>
</dbReference>
<keyword evidence="7" id="KW-0001">2Fe-2S</keyword>
<reference evidence="16 17" key="1">
    <citation type="submission" date="2020-01" db="EMBL/GenBank/DDBJ databases">
        <title>Identification and distribution of gene clusters putatively required for synthesis of sphingolipid metabolism inhibitors in phylogenetically diverse species of the filamentous fungus Fusarium.</title>
        <authorList>
            <person name="Kim H.-S."/>
            <person name="Busman M."/>
            <person name="Brown D.W."/>
            <person name="Divon H."/>
            <person name="Uhlig S."/>
            <person name="Proctor R.H."/>
        </authorList>
    </citation>
    <scope>NUCLEOTIDE SEQUENCE [LARGE SCALE GENOMIC DNA]</scope>
    <source>
        <strain evidence="16 17">NRRL 20459</strain>
    </source>
</reference>
<dbReference type="Gene3D" id="3.90.380.10">
    <property type="entry name" value="Naphthalene 1,2-dioxygenase Alpha Subunit, Chain A, domain 1"/>
    <property type="match status" value="1"/>
</dbReference>
<feature type="domain" description="Rieske" evidence="15">
    <location>
        <begin position="623"/>
        <end position="710"/>
    </location>
</feature>
<dbReference type="InterPro" id="IPR015881">
    <property type="entry name" value="ARHD_Rieske_2Fe_2S"/>
</dbReference>
<comment type="pathway">
    <text evidence="3">Amine and polyamine biosynthesis; betaine biosynthesis via choline pathway; betaine aldehyde from choline (monooxygenase route): step 1/1.</text>
</comment>
<protein>
    <recommendedName>
        <fullName evidence="6">Choline monooxygenase, chloroplastic</fullName>
        <ecNumber evidence="5">1.14.15.7</ecNumber>
    </recommendedName>
</protein>
<feature type="region of interest" description="Disordered" evidence="14">
    <location>
        <begin position="392"/>
        <end position="424"/>
    </location>
</feature>
<evidence type="ECO:0000313" key="16">
    <source>
        <dbReference type="EMBL" id="KAF4472234.1"/>
    </source>
</evidence>
<evidence type="ECO:0000256" key="2">
    <source>
        <dbReference type="ARBA" id="ARBA00002149"/>
    </source>
</evidence>
<evidence type="ECO:0000256" key="1">
    <source>
        <dbReference type="ARBA" id="ARBA00001962"/>
    </source>
</evidence>
<comment type="caution">
    <text evidence="16">The sequence shown here is derived from an EMBL/GenBank/DDBJ whole genome shotgun (WGS) entry which is preliminary data.</text>
</comment>
<keyword evidence="9" id="KW-0560">Oxidoreductase</keyword>
<comment type="catalytic activity">
    <reaction evidence="13">
        <text>choline + 2 reduced [2Fe-2S]-[ferredoxin] + O2 + 2 H(+) = betaine aldehyde hydrate + 2 oxidized [2Fe-2S]-[ferredoxin] + H2O</text>
        <dbReference type="Rhea" id="RHEA:17769"/>
        <dbReference type="Rhea" id="RHEA-COMP:10000"/>
        <dbReference type="Rhea" id="RHEA-COMP:10001"/>
        <dbReference type="ChEBI" id="CHEBI:15354"/>
        <dbReference type="ChEBI" id="CHEBI:15377"/>
        <dbReference type="ChEBI" id="CHEBI:15378"/>
        <dbReference type="ChEBI" id="CHEBI:15379"/>
        <dbReference type="ChEBI" id="CHEBI:15870"/>
        <dbReference type="ChEBI" id="CHEBI:33737"/>
        <dbReference type="ChEBI" id="CHEBI:33738"/>
        <dbReference type="EC" id="1.14.15.7"/>
    </reaction>
</comment>
<evidence type="ECO:0000256" key="13">
    <source>
        <dbReference type="ARBA" id="ARBA00049097"/>
    </source>
</evidence>
<evidence type="ECO:0000313" key="17">
    <source>
        <dbReference type="Proteomes" id="UP000554235"/>
    </source>
</evidence>